<evidence type="ECO:0000256" key="7">
    <source>
        <dbReference type="SAM" id="Phobius"/>
    </source>
</evidence>
<evidence type="ECO:0000313" key="11">
    <source>
        <dbReference type="Proteomes" id="UP000567293"/>
    </source>
</evidence>
<evidence type="ECO:0000256" key="3">
    <source>
        <dbReference type="ARBA" id="ARBA00022692"/>
    </source>
</evidence>
<dbReference type="InterPro" id="IPR050250">
    <property type="entry name" value="Macrolide_Exporter_MacB"/>
</dbReference>
<dbReference type="InterPro" id="IPR025857">
    <property type="entry name" value="MacB_PCD"/>
</dbReference>
<comment type="subcellular location">
    <subcellularLocation>
        <location evidence="1">Cell membrane</location>
        <topology evidence="1">Multi-pass membrane protein</topology>
    </subcellularLocation>
</comment>
<sequence>ALARNKMRSVLTMLGIIIGVAAVICSVAVGAGASSQIQQQIANLGDNMIWVEAGGRSVNGVRTGSKGTKTLLLLDAKAIQQQIPAITNISPHVDTPTQVVYGNQNWYTTVRGVSPEYLAVRRWAVERGSSFFQEDVDHAASVCLLGHTVMENLFGTEDPIGKTIRVRNLPCQVIGILTAKGQSPSGQDQDDFFLMPFTTVQKKIKGIDWLDDIMLSAATPAAIRPIERQITALLRERHHLRTDEEDDFNLRHPAEIAEAGAESQRIMTILLASIASVSLIVGGIGIMNIMLVSVTERTKEIGLRLAVGAGEMDVQMQFLGEATVLSAFGGAVGVGLGILASNVISSTLRWPTLVPWGALVIAVIFSAIVGIFFGYYPAHKAAHLDPIDALRYE</sequence>
<evidence type="ECO:0000313" key="10">
    <source>
        <dbReference type="EMBL" id="MBA0085321.1"/>
    </source>
</evidence>
<dbReference type="Pfam" id="PF12704">
    <property type="entry name" value="MacB_PCD"/>
    <property type="match status" value="1"/>
</dbReference>
<protein>
    <submittedName>
        <fullName evidence="10">ABC transporter permease</fullName>
    </submittedName>
</protein>
<dbReference type="GO" id="GO:0005886">
    <property type="term" value="C:plasma membrane"/>
    <property type="evidence" value="ECO:0007669"/>
    <property type="project" value="UniProtKB-SubCell"/>
</dbReference>
<comment type="similarity">
    <text evidence="6">Belongs to the ABC-4 integral membrane protein family.</text>
</comment>
<keyword evidence="5 7" id="KW-0472">Membrane</keyword>
<feature type="transmembrane region" description="Helical" evidence="7">
    <location>
        <begin position="322"/>
        <end position="344"/>
    </location>
</feature>
<dbReference type="GO" id="GO:0022857">
    <property type="term" value="F:transmembrane transporter activity"/>
    <property type="evidence" value="ECO:0007669"/>
    <property type="project" value="TreeGrafter"/>
</dbReference>
<feature type="transmembrane region" description="Helical" evidence="7">
    <location>
        <begin position="269"/>
        <end position="294"/>
    </location>
</feature>
<evidence type="ECO:0000256" key="4">
    <source>
        <dbReference type="ARBA" id="ARBA00022989"/>
    </source>
</evidence>
<dbReference type="InterPro" id="IPR003838">
    <property type="entry name" value="ABC3_permease_C"/>
</dbReference>
<gene>
    <name evidence="10" type="ORF">HRJ53_10010</name>
</gene>
<comment type="caution">
    <text evidence="10">The sequence shown here is derived from an EMBL/GenBank/DDBJ whole genome shotgun (WGS) entry which is preliminary data.</text>
</comment>
<organism evidence="10 11">
    <name type="scientific">Candidatus Acidiferrum panamense</name>
    <dbReference type="NCBI Taxonomy" id="2741543"/>
    <lineage>
        <taxon>Bacteria</taxon>
        <taxon>Pseudomonadati</taxon>
        <taxon>Acidobacteriota</taxon>
        <taxon>Terriglobia</taxon>
        <taxon>Candidatus Acidiferrales</taxon>
        <taxon>Candidatus Acidiferrum</taxon>
    </lineage>
</organism>
<keyword evidence="4 7" id="KW-1133">Transmembrane helix</keyword>
<evidence type="ECO:0000256" key="5">
    <source>
        <dbReference type="ARBA" id="ARBA00023136"/>
    </source>
</evidence>
<dbReference type="PANTHER" id="PTHR30572">
    <property type="entry name" value="MEMBRANE COMPONENT OF TRANSPORTER-RELATED"/>
    <property type="match status" value="1"/>
</dbReference>
<keyword evidence="2" id="KW-1003">Cell membrane</keyword>
<feature type="non-terminal residue" evidence="10">
    <location>
        <position position="1"/>
    </location>
</feature>
<evidence type="ECO:0000259" key="8">
    <source>
        <dbReference type="Pfam" id="PF02687"/>
    </source>
</evidence>
<evidence type="ECO:0000259" key="9">
    <source>
        <dbReference type="Pfam" id="PF12704"/>
    </source>
</evidence>
<evidence type="ECO:0000256" key="1">
    <source>
        <dbReference type="ARBA" id="ARBA00004651"/>
    </source>
</evidence>
<accession>A0A7V8SWX6</accession>
<keyword evidence="3 7" id="KW-0812">Transmembrane</keyword>
<dbReference type="EMBL" id="JACDQQ010000963">
    <property type="protein sequence ID" value="MBA0085321.1"/>
    <property type="molecule type" value="Genomic_DNA"/>
</dbReference>
<name>A0A7V8SWX6_9BACT</name>
<feature type="domain" description="ABC3 transporter permease C-terminal" evidence="8">
    <location>
        <begin position="273"/>
        <end position="386"/>
    </location>
</feature>
<proteinExistence type="inferred from homology"/>
<dbReference type="PANTHER" id="PTHR30572:SF4">
    <property type="entry name" value="ABC TRANSPORTER PERMEASE YTRF"/>
    <property type="match status" value="1"/>
</dbReference>
<evidence type="ECO:0000256" key="6">
    <source>
        <dbReference type="ARBA" id="ARBA00038076"/>
    </source>
</evidence>
<dbReference type="Pfam" id="PF02687">
    <property type="entry name" value="FtsX"/>
    <property type="match status" value="1"/>
</dbReference>
<evidence type="ECO:0000256" key="2">
    <source>
        <dbReference type="ARBA" id="ARBA00022475"/>
    </source>
</evidence>
<dbReference type="Proteomes" id="UP000567293">
    <property type="component" value="Unassembled WGS sequence"/>
</dbReference>
<feature type="transmembrane region" description="Helical" evidence="7">
    <location>
        <begin position="356"/>
        <end position="376"/>
    </location>
</feature>
<keyword evidence="11" id="KW-1185">Reference proteome</keyword>
<dbReference type="AlphaFoldDB" id="A0A7V8SWX6"/>
<feature type="domain" description="MacB-like periplasmic core" evidence="9">
    <location>
        <begin position="9"/>
        <end position="233"/>
    </location>
</feature>
<reference evidence="10" key="1">
    <citation type="submission" date="2020-06" db="EMBL/GenBank/DDBJ databases">
        <title>Legume-microbial interactions unlock mineral nutrients during tropical forest succession.</title>
        <authorList>
            <person name="Epihov D.Z."/>
        </authorList>
    </citation>
    <scope>NUCLEOTIDE SEQUENCE [LARGE SCALE GENOMIC DNA]</scope>
    <source>
        <strain evidence="10">Pan2503</strain>
    </source>
</reference>